<proteinExistence type="predicted"/>
<dbReference type="AlphaFoldDB" id="A0A7I7WVF2"/>
<protein>
    <submittedName>
        <fullName evidence="2">Uncharacterized protein</fullName>
    </submittedName>
</protein>
<dbReference type="Proteomes" id="UP000466187">
    <property type="component" value="Chromosome"/>
</dbReference>
<gene>
    <name evidence="2" type="ORF">MGAD_51000</name>
</gene>
<name>A0A7I7WVF2_MYCGU</name>
<reference evidence="2 3" key="1">
    <citation type="journal article" date="2019" name="Emerg. Microbes Infect.">
        <title>Comprehensive subspecies identification of 175 nontuberculous mycobacteria species based on 7547 genomic profiles.</title>
        <authorList>
            <person name="Matsumoto Y."/>
            <person name="Kinjo T."/>
            <person name="Motooka D."/>
            <person name="Nabeya D."/>
            <person name="Jung N."/>
            <person name="Uechi K."/>
            <person name="Horii T."/>
            <person name="Iida T."/>
            <person name="Fujita J."/>
            <person name="Nakamura S."/>
        </authorList>
    </citation>
    <scope>NUCLEOTIDE SEQUENCE [LARGE SCALE GENOMIC DNA]</scope>
    <source>
        <strain evidence="2 3">JCM 12688</strain>
    </source>
</reference>
<organism evidence="2 3">
    <name type="scientific">Mycolicibacterium gadium</name>
    <name type="common">Mycobacterium gadium</name>
    <dbReference type="NCBI Taxonomy" id="1794"/>
    <lineage>
        <taxon>Bacteria</taxon>
        <taxon>Bacillati</taxon>
        <taxon>Actinomycetota</taxon>
        <taxon>Actinomycetes</taxon>
        <taxon>Mycobacteriales</taxon>
        <taxon>Mycobacteriaceae</taxon>
        <taxon>Mycolicibacterium</taxon>
    </lineage>
</organism>
<evidence type="ECO:0000313" key="2">
    <source>
        <dbReference type="EMBL" id="BBZ20765.1"/>
    </source>
</evidence>
<feature type="region of interest" description="Disordered" evidence="1">
    <location>
        <begin position="8"/>
        <end position="29"/>
    </location>
</feature>
<accession>A0A7I7WVF2</accession>
<evidence type="ECO:0000313" key="3">
    <source>
        <dbReference type="Proteomes" id="UP000466187"/>
    </source>
</evidence>
<sequence>MIRGCLAISDPTRQSITPGKHDVGASDESAQRVNARLRSKVDGHAALSDVLTPPTQAAVNAGFFIDERRAQTVRGTLGRFDDDDFGSEFSEHTPAHGRELVAYLHDAEIG</sequence>
<dbReference type="EMBL" id="AP022608">
    <property type="protein sequence ID" value="BBZ20765.1"/>
    <property type="molecule type" value="Genomic_DNA"/>
</dbReference>
<dbReference type="KEGG" id="mgad:MGAD_51000"/>
<evidence type="ECO:0000256" key="1">
    <source>
        <dbReference type="SAM" id="MobiDB-lite"/>
    </source>
</evidence>